<proteinExistence type="predicted"/>
<evidence type="ECO:0000256" key="1">
    <source>
        <dbReference type="ARBA" id="ARBA00001968"/>
    </source>
</evidence>
<dbReference type="InterPro" id="IPR027806">
    <property type="entry name" value="HARBI1_dom"/>
</dbReference>
<evidence type="ECO:0000313" key="5">
    <source>
        <dbReference type="RefSeq" id="XP_034241637.1"/>
    </source>
</evidence>
<dbReference type="OrthoDB" id="7782839at2759"/>
<dbReference type="Pfam" id="PF13359">
    <property type="entry name" value="DDE_Tnp_4"/>
    <property type="match status" value="1"/>
</dbReference>
<keyword evidence="2" id="KW-0479">Metal-binding</keyword>
<comment type="cofactor">
    <cofactor evidence="1">
        <name>a divalent metal cation</name>
        <dbReference type="ChEBI" id="CHEBI:60240"/>
    </cofactor>
</comment>
<dbReference type="RefSeq" id="XP_034241637.1">
    <property type="nucleotide sequence ID" value="XM_034385746.1"/>
</dbReference>
<dbReference type="PANTHER" id="PTHR23080">
    <property type="entry name" value="THAP DOMAIN PROTEIN"/>
    <property type="match status" value="1"/>
</dbReference>
<feature type="domain" description="DDE Tnp4" evidence="3">
    <location>
        <begin position="169"/>
        <end position="328"/>
    </location>
</feature>
<sequence length="349" mass="39606">MNAPVQKTRSMSTQTEVPRKRDVNIQVCIEEAMVSHKKCHKSRKFEFFTGLNAADFEALYQFFGGNDCFLRLKLNYRIDTPKKLQQSRIGGRDRLMMFLLRLRRGLPLEELSFIFGISPSYAGELCYVVTRVVFLTFKTLEEKIFISAARQAQSKPRIMKPFKNLRVIVDGAYFLVQTPSNFHQQGNTFSKYKESNAIEHIIGVSCHGSVIFCSPGFEANMSEKEAVLNSNLLQMLSEGDSVMSDRGFELVEELQMIGVHLYKPPNKCGDLSLTAEQEILTKQIASARIYSEHAIADIKDCRLLQSKGVLTMLPVWPQLVFISAMLTNCKESRIKDKNVAVEECDSSTQ</sequence>
<evidence type="ECO:0000259" key="3">
    <source>
        <dbReference type="Pfam" id="PF13359"/>
    </source>
</evidence>
<reference evidence="5" key="1">
    <citation type="submission" date="2025-08" db="UniProtKB">
        <authorList>
            <consortium name="RefSeq"/>
        </authorList>
    </citation>
    <scope>IDENTIFICATION</scope>
    <source>
        <tissue evidence="5">Total insect</tissue>
    </source>
</reference>
<keyword evidence="4" id="KW-1185">Reference proteome</keyword>
<dbReference type="KEGG" id="tpal:117645492"/>
<dbReference type="InParanoid" id="A0A6P8Z4V9"/>
<name>A0A6P8Z4V9_THRPL</name>
<protein>
    <submittedName>
        <fullName evidence="5">Uncharacterized protein LOC117645492</fullName>
    </submittedName>
</protein>
<dbReference type="Proteomes" id="UP000515158">
    <property type="component" value="Unplaced"/>
</dbReference>
<gene>
    <name evidence="5" type="primary">LOC117645492</name>
</gene>
<dbReference type="GeneID" id="117645492"/>
<accession>A0A6P8Z4V9</accession>
<dbReference type="AlphaFoldDB" id="A0A6P8Z4V9"/>
<evidence type="ECO:0000256" key="2">
    <source>
        <dbReference type="ARBA" id="ARBA00022723"/>
    </source>
</evidence>
<evidence type="ECO:0000313" key="4">
    <source>
        <dbReference type="Proteomes" id="UP000515158"/>
    </source>
</evidence>
<dbReference type="GO" id="GO:0046872">
    <property type="term" value="F:metal ion binding"/>
    <property type="evidence" value="ECO:0007669"/>
    <property type="project" value="UniProtKB-KW"/>
</dbReference>
<organism evidence="5">
    <name type="scientific">Thrips palmi</name>
    <name type="common">Melon thrips</name>
    <dbReference type="NCBI Taxonomy" id="161013"/>
    <lineage>
        <taxon>Eukaryota</taxon>
        <taxon>Metazoa</taxon>
        <taxon>Ecdysozoa</taxon>
        <taxon>Arthropoda</taxon>
        <taxon>Hexapoda</taxon>
        <taxon>Insecta</taxon>
        <taxon>Pterygota</taxon>
        <taxon>Neoptera</taxon>
        <taxon>Paraneoptera</taxon>
        <taxon>Thysanoptera</taxon>
        <taxon>Terebrantia</taxon>
        <taxon>Thripoidea</taxon>
        <taxon>Thripidae</taxon>
        <taxon>Thrips</taxon>
    </lineage>
</organism>